<reference evidence="1" key="1">
    <citation type="submission" date="2019-03" db="EMBL/GenBank/DDBJ databases">
        <title>Long read genome sequence of the mycoparasitic Pythium oligandrum ATCC 38472 isolated from sugarbeet rhizosphere.</title>
        <authorList>
            <person name="Gaulin E."/>
        </authorList>
    </citation>
    <scope>NUCLEOTIDE SEQUENCE</scope>
    <source>
        <strain evidence="1">ATCC 38472_TT</strain>
    </source>
</reference>
<organism evidence="1 2">
    <name type="scientific">Pythium oligandrum</name>
    <name type="common">Mycoparasitic fungus</name>
    <dbReference type="NCBI Taxonomy" id="41045"/>
    <lineage>
        <taxon>Eukaryota</taxon>
        <taxon>Sar</taxon>
        <taxon>Stramenopiles</taxon>
        <taxon>Oomycota</taxon>
        <taxon>Peronosporomycetes</taxon>
        <taxon>Pythiales</taxon>
        <taxon>Pythiaceae</taxon>
        <taxon>Pythium</taxon>
    </lineage>
</organism>
<keyword evidence="2" id="KW-1185">Reference proteome</keyword>
<sequence length="666" mass="75499">MDVVRAWLFKSWRRRRSNHHKRALSWTSQAKRHVSTKARWSRLRSWCRQLKGRLSVEYTHEKSDDGLDVAMPRAQFGCLVLTLNEYAARVQPGDVRKLREAIELVGLALLLDPSAWEGVVYGLCGVDNFSPLNHLPEELVPRLCIKHMTMGLSHYNTVELYEELWTNIEQTHFSKRFWRTRAWLLKEFGGPRGRTEALSLPIRLQLAPTCMEMNLENQGAYYNRLVAFVEAYTRVNSSYAEHGLVSRLSGVELNLEGMELTDRLATLVVQVIETGIRLDHLALRLNASTTLGTQAALLDFLATQGEDTVGVLRLSDSPRAPTSATFPLLRRAQGLRHVELGTSVLDINPRRRQRRAMWLAFALMERNSPSSIQSLRITPGALGLGDIQTMVEALTAANLTGQLQSVLPSLDTNSPLARVGVNSVKQLNIRGGLRSLDLSFPPFETGIEETLRLLRLVGGNLESLALQTSRWEVQDHQIELLFQVCPKLRYLRIQRAQFQSANVFRRAFKSGSCRLQSLCLEDVGIADRRSVLELVCATNYRSNNIHHHLRHFVCDVYLKAREVEELLTILKKNSTLQHVSLRLSEPCMRNFRPQIDTVHLAPLPMRQGPLALQNKLAFLSVVQRGAAWDDDEDLPVMTYLTEDLVASIFEFAAPCVLRKVMCYGIE</sequence>
<dbReference type="SUPFAM" id="SSF52047">
    <property type="entry name" value="RNI-like"/>
    <property type="match status" value="1"/>
</dbReference>
<proteinExistence type="predicted"/>
<evidence type="ECO:0000313" key="1">
    <source>
        <dbReference type="EMBL" id="TMW67607.1"/>
    </source>
</evidence>
<name>A0A8K1FQ59_PYTOL</name>
<dbReference type="EMBL" id="SPLM01000004">
    <property type="protein sequence ID" value="TMW67607.1"/>
    <property type="molecule type" value="Genomic_DNA"/>
</dbReference>
<dbReference type="Proteomes" id="UP000794436">
    <property type="component" value="Unassembled WGS sequence"/>
</dbReference>
<dbReference type="OrthoDB" id="108594at2759"/>
<dbReference type="AlphaFoldDB" id="A0A8K1FQ59"/>
<evidence type="ECO:0000313" key="2">
    <source>
        <dbReference type="Proteomes" id="UP000794436"/>
    </source>
</evidence>
<accession>A0A8K1FQ59</accession>
<gene>
    <name evidence="1" type="ORF">Poli38472_011227</name>
</gene>
<protein>
    <submittedName>
        <fullName evidence="1">Uncharacterized protein</fullName>
    </submittedName>
</protein>
<comment type="caution">
    <text evidence="1">The sequence shown here is derived from an EMBL/GenBank/DDBJ whole genome shotgun (WGS) entry which is preliminary data.</text>
</comment>
<dbReference type="InterPro" id="IPR032675">
    <property type="entry name" value="LRR_dom_sf"/>
</dbReference>
<dbReference type="Gene3D" id="3.80.10.10">
    <property type="entry name" value="Ribonuclease Inhibitor"/>
    <property type="match status" value="1"/>
</dbReference>